<sequence length="139" mass="16182">MPMLTPLVIAGESSAEPEGLSPAPDANTNEGPTGRIRRTSLMWLERHRKTLYRNIIESDSFEGPEWMREASTDYIYDMKIYQSLTVYTFLHLTHCVKDPGLLSAFHTHIKAWKEWDVMQSLKYHRIIRDHLRALLVKVI</sequence>
<evidence type="ECO:0000313" key="1">
    <source>
        <dbReference type="EMBL" id="KAH7927219.1"/>
    </source>
</evidence>
<organism evidence="1 2">
    <name type="scientific">Leucogyrophana mollusca</name>
    <dbReference type="NCBI Taxonomy" id="85980"/>
    <lineage>
        <taxon>Eukaryota</taxon>
        <taxon>Fungi</taxon>
        <taxon>Dikarya</taxon>
        <taxon>Basidiomycota</taxon>
        <taxon>Agaricomycotina</taxon>
        <taxon>Agaricomycetes</taxon>
        <taxon>Agaricomycetidae</taxon>
        <taxon>Boletales</taxon>
        <taxon>Boletales incertae sedis</taxon>
        <taxon>Leucogyrophana</taxon>
    </lineage>
</organism>
<dbReference type="EMBL" id="MU266370">
    <property type="protein sequence ID" value="KAH7927219.1"/>
    <property type="molecule type" value="Genomic_DNA"/>
</dbReference>
<proteinExistence type="predicted"/>
<comment type="caution">
    <text evidence="1">The sequence shown here is derived from an EMBL/GenBank/DDBJ whole genome shotgun (WGS) entry which is preliminary data.</text>
</comment>
<gene>
    <name evidence="1" type="ORF">BV22DRAFT_1032108</name>
</gene>
<protein>
    <submittedName>
        <fullName evidence="1">Uncharacterized protein</fullName>
    </submittedName>
</protein>
<accession>A0ACB8BNL0</accession>
<name>A0ACB8BNL0_9AGAM</name>
<evidence type="ECO:0000313" key="2">
    <source>
        <dbReference type="Proteomes" id="UP000790709"/>
    </source>
</evidence>
<keyword evidence="2" id="KW-1185">Reference proteome</keyword>
<reference evidence="1" key="1">
    <citation type="journal article" date="2021" name="New Phytol.">
        <title>Evolutionary innovations through gain and loss of genes in the ectomycorrhizal Boletales.</title>
        <authorList>
            <person name="Wu G."/>
            <person name="Miyauchi S."/>
            <person name="Morin E."/>
            <person name="Kuo A."/>
            <person name="Drula E."/>
            <person name="Varga T."/>
            <person name="Kohler A."/>
            <person name="Feng B."/>
            <person name="Cao Y."/>
            <person name="Lipzen A."/>
            <person name="Daum C."/>
            <person name="Hundley H."/>
            <person name="Pangilinan J."/>
            <person name="Johnson J."/>
            <person name="Barry K."/>
            <person name="LaButti K."/>
            <person name="Ng V."/>
            <person name="Ahrendt S."/>
            <person name="Min B."/>
            <person name="Choi I.G."/>
            <person name="Park H."/>
            <person name="Plett J.M."/>
            <person name="Magnuson J."/>
            <person name="Spatafora J.W."/>
            <person name="Nagy L.G."/>
            <person name="Henrissat B."/>
            <person name="Grigoriev I.V."/>
            <person name="Yang Z.L."/>
            <person name="Xu J."/>
            <person name="Martin F.M."/>
        </authorList>
    </citation>
    <scope>NUCLEOTIDE SEQUENCE</scope>
    <source>
        <strain evidence="1">KUC20120723A-06</strain>
    </source>
</reference>
<dbReference type="Proteomes" id="UP000790709">
    <property type="component" value="Unassembled WGS sequence"/>
</dbReference>